<organism evidence="3 4">
    <name type="scientific">Bionectria ochroleuca</name>
    <name type="common">Gliocladium roseum</name>
    <dbReference type="NCBI Taxonomy" id="29856"/>
    <lineage>
        <taxon>Eukaryota</taxon>
        <taxon>Fungi</taxon>
        <taxon>Dikarya</taxon>
        <taxon>Ascomycota</taxon>
        <taxon>Pezizomycotina</taxon>
        <taxon>Sordariomycetes</taxon>
        <taxon>Hypocreomycetidae</taxon>
        <taxon>Hypocreales</taxon>
        <taxon>Bionectriaceae</taxon>
        <taxon>Clonostachys</taxon>
    </lineage>
</organism>
<protein>
    <recommendedName>
        <fullName evidence="2">C2H2-type domain-containing protein</fullName>
    </recommendedName>
</protein>
<dbReference type="AlphaFoldDB" id="A0A8H7TMF5"/>
<dbReference type="Proteomes" id="UP000616885">
    <property type="component" value="Unassembled WGS sequence"/>
</dbReference>
<dbReference type="InterPro" id="IPR013087">
    <property type="entry name" value="Znf_C2H2_type"/>
</dbReference>
<feature type="domain" description="C2H2-type" evidence="2">
    <location>
        <begin position="116"/>
        <end position="137"/>
    </location>
</feature>
<proteinExistence type="predicted"/>
<feature type="region of interest" description="Disordered" evidence="1">
    <location>
        <begin position="45"/>
        <end position="68"/>
    </location>
</feature>
<dbReference type="PANTHER" id="PTHR38166:SF1">
    <property type="entry name" value="C2H2-TYPE DOMAIN-CONTAINING PROTEIN"/>
    <property type="match status" value="1"/>
</dbReference>
<gene>
    <name evidence="3" type="ORF">IM811_014290</name>
</gene>
<sequence length="282" mass="32683">MLQPPFDPQGFINQGQPHLNNIHPNNIIAFAPQANFPVLDMSGTFGAPVPRNTRRRQGRTSRPGSDEMRQAEGQFACHFYKFNPVMYDKCKKCSFTRHPDVRQHIIRCHSLVSPYCVRCWKEFSNQQEYSGHITQGHCQIRPRPEELIREELDRLGACRREDDNKEKWFGIWDLLFHGHPRPDSPYLPSCIFEEGLTLIQPFVQDILHQHGAAGPVSGNILHVAYQTYCHRLPMSRHPLSLNNQGFAYQALPHHLLPNNNDVYGETSTFEADSEFNYYPRQF</sequence>
<evidence type="ECO:0000313" key="3">
    <source>
        <dbReference type="EMBL" id="KAF9752496.1"/>
    </source>
</evidence>
<evidence type="ECO:0000256" key="1">
    <source>
        <dbReference type="SAM" id="MobiDB-lite"/>
    </source>
</evidence>
<accession>A0A8H7TMF5</accession>
<reference evidence="3" key="1">
    <citation type="submission" date="2020-10" db="EMBL/GenBank/DDBJ databases">
        <title>High-Quality Genome Resource of Clonostachys rosea strain S41 by Oxford Nanopore Long-Read Sequencing.</title>
        <authorList>
            <person name="Wang H."/>
        </authorList>
    </citation>
    <scope>NUCLEOTIDE SEQUENCE</scope>
    <source>
        <strain evidence="3">S41</strain>
    </source>
</reference>
<dbReference type="PANTHER" id="PTHR38166">
    <property type="entry name" value="C2H2-TYPE DOMAIN-CONTAINING PROTEIN-RELATED"/>
    <property type="match status" value="1"/>
</dbReference>
<name>A0A8H7TMF5_BIOOC</name>
<dbReference type="EMBL" id="JADCTT010000005">
    <property type="protein sequence ID" value="KAF9752496.1"/>
    <property type="molecule type" value="Genomic_DNA"/>
</dbReference>
<evidence type="ECO:0000313" key="4">
    <source>
        <dbReference type="Proteomes" id="UP000616885"/>
    </source>
</evidence>
<evidence type="ECO:0000259" key="2">
    <source>
        <dbReference type="PROSITE" id="PS00028"/>
    </source>
</evidence>
<dbReference type="PROSITE" id="PS00028">
    <property type="entry name" value="ZINC_FINGER_C2H2_1"/>
    <property type="match status" value="1"/>
</dbReference>
<comment type="caution">
    <text evidence="3">The sequence shown here is derived from an EMBL/GenBank/DDBJ whole genome shotgun (WGS) entry which is preliminary data.</text>
</comment>